<reference evidence="2 3" key="1">
    <citation type="submission" date="2021-01" db="EMBL/GenBank/DDBJ databases">
        <title>Cercospora kikuchii MAFF 305040 whole genome shotgun sequence.</title>
        <authorList>
            <person name="Kashiwa T."/>
            <person name="Suzuki T."/>
        </authorList>
    </citation>
    <scope>NUCLEOTIDE SEQUENCE [LARGE SCALE GENOMIC DNA]</scope>
    <source>
        <strain evidence="2 3">MAFF 305040</strain>
    </source>
</reference>
<dbReference type="RefSeq" id="XP_044653535.1">
    <property type="nucleotide sequence ID" value="XM_044797600.1"/>
</dbReference>
<gene>
    <name evidence="2" type="ORF">CKM354_000244000</name>
</gene>
<dbReference type="Proteomes" id="UP000825890">
    <property type="component" value="Unassembled WGS sequence"/>
</dbReference>
<evidence type="ECO:0000313" key="3">
    <source>
        <dbReference type="Proteomes" id="UP000825890"/>
    </source>
</evidence>
<keyword evidence="3" id="KW-1185">Reference proteome</keyword>
<sequence>MFAAGRPTGPRLVSSVPVFQSMTAPGTGLDKLVHLMFAAARPSGPRQTPSIPALPPPNTLAQSTPALVSPTPLITLDLVQPADQSIMPSSQSSSLAQQRFLSESRPKKRFAAEVVDSGPSLHKEDDTEPVRKSMHPAPAVLSPDPRIETENTGTVDKPRKNKRQRALEDNDNLEMPFSPREIKFGQLTQGPNPRYNCKGSQQSAHFEMVKYGFTRQTFVIERYRKPGMLQKDIERDAYRSKLESFPNMISAAMELLAQDGGVPAVTTIKLPLSTTQKLQLCSVRHIAEDHVASTWWTPPETDTRRIFETPATDVGKTSACVRAQLECFWDTDWRNSMA</sequence>
<evidence type="ECO:0000256" key="1">
    <source>
        <dbReference type="SAM" id="MobiDB-lite"/>
    </source>
</evidence>
<dbReference type="EMBL" id="BOLY01000002">
    <property type="protein sequence ID" value="GIZ39048.1"/>
    <property type="molecule type" value="Genomic_DNA"/>
</dbReference>
<name>A0A9P3F9M6_9PEZI</name>
<comment type="caution">
    <text evidence="2">The sequence shown here is derived from an EMBL/GenBank/DDBJ whole genome shotgun (WGS) entry which is preliminary data.</text>
</comment>
<proteinExistence type="predicted"/>
<feature type="compositionally biased region" description="Low complexity" evidence="1">
    <location>
        <begin position="85"/>
        <end position="98"/>
    </location>
</feature>
<protein>
    <submittedName>
        <fullName evidence="2">Uncharacterized protein</fullName>
    </submittedName>
</protein>
<dbReference type="GeneID" id="68288015"/>
<feature type="compositionally biased region" description="Basic and acidic residues" evidence="1">
    <location>
        <begin position="121"/>
        <end position="131"/>
    </location>
</feature>
<feature type="region of interest" description="Disordered" evidence="1">
    <location>
        <begin position="85"/>
        <end position="176"/>
    </location>
</feature>
<organism evidence="2 3">
    <name type="scientific">Cercospora kikuchii</name>
    <dbReference type="NCBI Taxonomy" id="84275"/>
    <lineage>
        <taxon>Eukaryota</taxon>
        <taxon>Fungi</taxon>
        <taxon>Dikarya</taxon>
        <taxon>Ascomycota</taxon>
        <taxon>Pezizomycotina</taxon>
        <taxon>Dothideomycetes</taxon>
        <taxon>Dothideomycetidae</taxon>
        <taxon>Mycosphaerellales</taxon>
        <taxon>Mycosphaerellaceae</taxon>
        <taxon>Cercospora</taxon>
    </lineage>
</organism>
<dbReference type="AlphaFoldDB" id="A0A9P3F9M6"/>
<evidence type="ECO:0000313" key="2">
    <source>
        <dbReference type="EMBL" id="GIZ39048.1"/>
    </source>
</evidence>
<accession>A0A9P3F9M6</accession>